<protein>
    <submittedName>
        <fullName evidence="2">Arrestin_N domain-containing protein</fullName>
    </submittedName>
</protein>
<proteinExistence type="predicted"/>
<accession>A0A1I8BLX2</accession>
<keyword evidence="1" id="KW-1185">Reference proteome</keyword>
<dbReference type="AlphaFoldDB" id="A0A1I8BLX2"/>
<sequence length="120" mass="14240">MDLINIFITRAFYYDYITINETKYERSLIVIFNIEKKISINRLRKGAVCITYKSNGKQKWHRAYIEGIIGEKSDFECKISVYRLFCPQLSINRNENIENIDVAIRLSLQAEPFHVCTYFN</sequence>
<organism evidence="1 2">
    <name type="scientific">Meloidogyne hapla</name>
    <name type="common">Root-knot nematode worm</name>
    <dbReference type="NCBI Taxonomy" id="6305"/>
    <lineage>
        <taxon>Eukaryota</taxon>
        <taxon>Metazoa</taxon>
        <taxon>Ecdysozoa</taxon>
        <taxon>Nematoda</taxon>
        <taxon>Chromadorea</taxon>
        <taxon>Rhabditida</taxon>
        <taxon>Tylenchina</taxon>
        <taxon>Tylenchomorpha</taxon>
        <taxon>Tylenchoidea</taxon>
        <taxon>Meloidogynidae</taxon>
        <taxon>Meloidogyninae</taxon>
        <taxon>Meloidogyne</taxon>
    </lineage>
</organism>
<evidence type="ECO:0000313" key="1">
    <source>
        <dbReference type="Proteomes" id="UP000095281"/>
    </source>
</evidence>
<dbReference type="WBParaSite" id="MhA1_Contig2924.frz3.gene2">
    <property type="protein sequence ID" value="MhA1_Contig2924.frz3.gene2"/>
    <property type="gene ID" value="MhA1_Contig2924.frz3.gene2"/>
</dbReference>
<dbReference type="Proteomes" id="UP000095281">
    <property type="component" value="Unplaced"/>
</dbReference>
<reference evidence="2" key="1">
    <citation type="submission" date="2016-11" db="UniProtKB">
        <authorList>
            <consortium name="WormBaseParasite"/>
        </authorList>
    </citation>
    <scope>IDENTIFICATION</scope>
</reference>
<evidence type="ECO:0000313" key="2">
    <source>
        <dbReference type="WBParaSite" id="MhA1_Contig2924.frz3.gene2"/>
    </source>
</evidence>
<name>A0A1I8BLX2_MELHA</name>